<dbReference type="Gene3D" id="1.10.730.10">
    <property type="entry name" value="Isoleucyl-tRNA Synthetase, Domain 1"/>
    <property type="match status" value="1"/>
</dbReference>
<keyword evidence="7" id="KW-0030">Aminoacyl-tRNA synthetase</keyword>
<reference evidence="10 11" key="1">
    <citation type="journal article" date="2024" name="Insects">
        <title>An Improved Chromosome-Level Genome Assembly of the Firefly Pyrocoelia pectoralis.</title>
        <authorList>
            <person name="Fu X."/>
            <person name="Meyer-Rochow V.B."/>
            <person name="Ballantyne L."/>
            <person name="Zhu X."/>
        </authorList>
    </citation>
    <scope>NUCLEOTIDE SEQUENCE [LARGE SCALE GENOMIC DNA]</scope>
    <source>
        <strain evidence="10">XCY_ONT2</strain>
    </source>
</reference>
<dbReference type="Proteomes" id="UP001329430">
    <property type="component" value="Unassembled WGS sequence"/>
</dbReference>
<keyword evidence="11" id="KW-1185">Reference proteome</keyword>
<dbReference type="GO" id="GO:0005829">
    <property type="term" value="C:cytosol"/>
    <property type="evidence" value="ECO:0007669"/>
    <property type="project" value="TreeGrafter"/>
</dbReference>
<organism evidence="10 11">
    <name type="scientific">Pyrocoelia pectoralis</name>
    <dbReference type="NCBI Taxonomy" id="417401"/>
    <lineage>
        <taxon>Eukaryota</taxon>
        <taxon>Metazoa</taxon>
        <taxon>Ecdysozoa</taxon>
        <taxon>Arthropoda</taxon>
        <taxon>Hexapoda</taxon>
        <taxon>Insecta</taxon>
        <taxon>Pterygota</taxon>
        <taxon>Neoptera</taxon>
        <taxon>Endopterygota</taxon>
        <taxon>Coleoptera</taxon>
        <taxon>Polyphaga</taxon>
        <taxon>Elateriformia</taxon>
        <taxon>Elateroidea</taxon>
        <taxon>Lampyridae</taxon>
        <taxon>Lampyrinae</taxon>
        <taxon>Pyrocoelia</taxon>
    </lineage>
</organism>
<evidence type="ECO:0000256" key="1">
    <source>
        <dbReference type="ARBA" id="ARBA00005594"/>
    </source>
</evidence>
<dbReference type="Gene3D" id="3.40.50.620">
    <property type="entry name" value="HUPs"/>
    <property type="match status" value="2"/>
</dbReference>
<accession>A0AAN7UY49</accession>
<dbReference type="InterPro" id="IPR009080">
    <property type="entry name" value="tRNAsynth_Ia_anticodon-bd"/>
</dbReference>
<dbReference type="Gene3D" id="3.90.740.10">
    <property type="entry name" value="Valyl/Leucyl/Isoleucyl-tRNA synthetase, editing domain"/>
    <property type="match status" value="1"/>
</dbReference>
<keyword evidence="4" id="KW-0547">Nucleotide-binding</keyword>
<keyword evidence="6" id="KW-0648">Protein biosynthesis</keyword>
<dbReference type="GO" id="GO:0005524">
    <property type="term" value="F:ATP binding"/>
    <property type="evidence" value="ECO:0007669"/>
    <property type="project" value="UniProtKB-KW"/>
</dbReference>
<dbReference type="GO" id="GO:0006438">
    <property type="term" value="P:valyl-tRNA aminoacylation"/>
    <property type="evidence" value="ECO:0007669"/>
    <property type="project" value="InterPro"/>
</dbReference>
<dbReference type="GO" id="GO:0004832">
    <property type="term" value="F:valine-tRNA ligase activity"/>
    <property type="evidence" value="ECO:0007669"/>
    <property type="project" value="UniProtKB-EC"/>
</dbReference>
<dbReference type="SUPFAM" id="SSF50677">
    <property type="entry name" value="ValRS/IleRS/LeuRS editing domain"/>
    <property type="match status" value="1"/>
</dbReference>
<comment type="caution">
    <text evidence="10">The sequence shown here is derived from an EMBL/GenBank/DDBJ whole genome shotgun (WGS) entry which is preliminary data.</text>
</comment>
<feature type="domain" description="Aminoacyl-tRNA synthetase class Ia" evidence="9">
    <location>
        <begin position="1"/>
        <end position="575"/>
    </location>
</feature>
<evidence type="ECO:0000256" key="2">
    <source>
        <dbReference type="ARBA" id="ARBA00013169"/>
    </source>
</evidence>
<dbReference type="EC" id="6.1.1.9" evidence="2"/>
<evidence type="ECO:0000256" key="4">
    <source>
        <dbReference type="ARBA" id="ARBA00022741"/>
    </source>
</evidence>
<evidence type="ECO:0000256" key="5">
    <source>
        <dbReference type="ARBA" id="ARBA00022840"/>
    </source>
</evidence>
<evidence type="ECO:0000256" key="6">
    <source>
        <dbReference type="ARBA" id="ARBA00022917"/>
    </source>
</evidence>
<dbReference type="InterPro" id="IPR014729">
    <property type="entry name" value="Rossmann-like_a/b/a_fold"/>
</dbReference>
<dbReference type="SUPFAM" id="SSF47323">
    <property type="entry name" value="Anticodon-binding domain of a subclass of class I aminoacyl-tRNA synthetases"/>
    <property type="match status" value="1"/>
</dbReference>
<keyword evidence="5" id="KW-0067">ATP-binding</keyword>
<dbReference type="PRINTS" id="PR00986">
    <property type="entry name" value="TRNASYNTHVAL"/>
</dbReference>
<name>A0AAN7UY49_9COLE</name>
<protein>
    <recommendedName>
        <fullName evidence="2">valine--tRNA ligase</fullName>
        <ecNumber evidence="2">6.1.1.9</ecNumber>
    </recommendedName>
    <alternativeName>
        <fullName evidence="8">Valyl-tRNA synthetase</fullName>
    </alternativeName>
</protein>
<sequence length="642" mass="73764">MNGQNVIWYGGTDHAGIATQMLVEKMIAAKYNKSRHDITKDEFDAFFEQWKVEKSGNIQKQLEALGAGIDFDKAYFTLSPELKDFVQNSFIELFNRGLIYRASYMVNWSYYLQSTLSDIEIEHKLIRRSTMMKVPGCDEEFEVGVLHRFRYPIVPESAPASGPLSEFDEHLTIATTRLESVMGDVGLAVNPKDERYSKYIGRQAYNPFTGKRMPIIASPEVKMDFGTGVLKLTPAHCDIDAEICKKHGLPLDLTIIDEKGFIACDYEKFNGIHRYAAKKLVVEELKKLGLYEGVSDHPHWLPLCSRSGDIIEEKQVPQWFLNADDARYATEFVVNRDNLGDVSMQKWKEVELQDKNISLIPSGYRNTWRDWFSRYKDWCISRQITWGHDIPAYEVLDASGHALGWVAAKSEAEAKQLGQEKFSTSNVTVRKDNDVLDTWFSSALLPIAISKDVPLNLMETGHDILFFWVARMVLMSILLKNRLPFERILLHGMICDQNGKKMSKSKGNVIDPMHVINGSTLDQLIDSIKTSFEDGAISEKIFTGKLQEYLRNLPRGIEICGADVLRMSLLQSDFKDQKVNFDLQKALKKRVFVNKMHQTVRFLMMKFDQMDGNIELKLPEVEELNRMERWIYRRLADLIQET</sequence>
<dbReference type="EMBL" id="JAVRBK010000203">
    <property type="protein sequence ID" value="KAK5637738.1"/>
    <property type="molecule type" value="Genomic_DNA"/>
</dbReference>
<evidence type="ECO:0000313" key="10">
    <source>
        <dbReference type="EMBL" id="KAK5637738.1"/>
    </source>
</evidence>
<proteinExistence type="inferred from homology"/>
<dbReference type="PANTHER" id="PTHR11946:SF109">
    <property type="entry name" value="VALINE--TRNA LIGASE"/>
    <property type="match status" value="1"/>
</dbReference>
<dbReference type="InterPro" id="IPR002303">
    <property type="entry name" value="Valyl-tRNA_ligase"/>
</dbReference>
<evidence type="ECO:0000256" key="3">
    <source>
        <dbReference type="ARBA" id="ARBA00022598"/>
    </source>
</evidence>
<evidence type="ECO:0000256" key="8">
    <source>
        <dbReference type="ARBA" id="ARBA00029936"/>
    </source>
</evidence>
<dbReference type="Pfam" id="PF00133">
    <property type="entry name" value="tRNA-synt_1"/>
    <property type="match status" value="1"/>
</dbReference>
<dbReference type="InterPro" id="IPR009008">
    <property type="entry name" value="Val/Leu/Ile-tRNA-synth_edit"/>
</dbReference>
<dbReference type="InterPro" id="IPR002300">
    <property type="entry name" value="aa-tRNA-synth_Ia"/>
</dbReference>
<gene>
    <name evidence="10" type="ORF">RI129_000080</name>
</gene>
<evidence type="ECO:0000313" key="11">
    <source>
        <dbReference type="Proteomes" id="UP001329430"/>
    </source>
</evidence>
<dbReference type="GO" id="GO:0002161">
    <property type="term" value="F:aminoacyl-tRNA deacylase activity"/>
    <property type="evidence" value="ECO:0007669"/>
    <property type="project" value="InterPro"/>
</dbReference>
<evidence type="ECO:0000259" key="9">
    <source>
        <dbReference type="Pfam" id="PF00133"/>
    </source>
</evidence>
<keyword evidence="3" id="KW-0436">Ligase</keyword>
<dbReference type="SUPFAM" id="SSF52374">
    <property type="entry name" value="Nucleotidylyl transferase"/>
    <property type="match status" value="1"/>
</dbReference>
<comment type="similarity">
    <text evidence="1">Belongs to the class-I aminoacyl-tRNA synthetase family.</text>
</comment>
<dbReference type="PANTHER" id="PTHR11946">
    <property type="entry name" value="VALYL-TRNA SYNTHETASES"/>
    <property type="match status" value="1"/>
</dbReference>
<evidence type="ECO:0000256" key="7">
    <source>
        <dbReference type="ARBA" id="ARBA00023146"/>
    </source>
</evidence>
<dbReference type="AlphaFoldDB" id="A0AAN7UY49"/>